<dbReference type="InterPro" id="IPR043128">
    <property type="entry name" value="Rev_trsase/Diguanyl_cyclase"/>
</dbReference>
<protein>
    <recommendedName>
        <fullName evidence="1">diguanylate cyclase</fullName>
        <ecNumber evidence="1">2.7.7.65</ecNumber>
    </recommendedName>
</protein>
<evidence type="ECO:0000313" key="5">
    <source>
        <dbReference type="Proteomes" id="UP001210678"/>
    </source>
</evidence>
<sequence>MSLFNTLPDRVFVISESGVFLDVFGGIDTNSPYDIYKLVGLSLSDVQNESQTKKFLEVISKAVSSSKTQQHIYNSAPVEFPYPNQLIINTKKQWYEGRIHPLEELYEGERAVVWISRNITNSHELKERLVQLSEHDDLTSLLNRRAFFFKAQQCFACLKRYGAMSSVLMIDIDHFKNINDTNGHLFGDEVLIGVAKLLSKHTRNTDSIGRLGGEEFAIILKVTEAEQAMEFAERIRQAVESHTFKHEGESAHLTVSIGVSQIDTSDRDYKSVFQRADDALYTSKRAGRNRVTTFKKEN</sequence>
<dbReference type="NCBIfam" id="TIGR00254">
    <property type="entry name" value="GGDEF"/>
    <property type="match status" value="1"/>
</dbReference>
<evidence type="ECO:0000313" key="4">
    <source>
        <dbReference type="EMBL" id="MDB1123428.1"/>
    </source>
</evidence>
<reference evidence="4 5" key="1">
    <citation type="submission" date="2023-01" db="EMBL/GenBank/DDBJ databases">
        <title>Vibrio sp. KJ40-1 sp.nov, isolated from marine algae.</title>
        <authorList>
            <person name="Butt M."/>
            <person name="Kim J.M.J."/>
            <person name="Jeon C.O.C."/>
        </authorList>
    </citation>
    <scope>NUCLEOTIDE SEQUENCE [LARGE SCALE GENOMIC DNA]</scope>
    <source>
        <strain evidence="4 5">KJ40-1</strain>
    </source>
</reference>
<dbReference type="SUPFAM" id="SSF55073">
    <property type="entry name" value="Nucleotide cyclase"/>
    <property type="match status" value="1"/>
</dbReference>
<keyword evidence="5" id="KW-1185">Reference proteome</keyword>
<name>A0ABT4YPE3_9VIBR</name>
<dbReference type="InterPro" id="IPR029787">
    <property type="entry name" value="Nucleotide_cyclase"/>
</dbReference>
<dbReference type="Proteomes" id="UP001210678">
    <property type="component" value="Unassembled WGS sequence"/>
</dbReference>
<evidence type="ECO:0000256" key="1">
    <source>
        <dbReference type="ARBA" id="ARBA00012528"/>
    </source>
</evidence>
<dbReference type="EC" id="2.7.7.65" evidence="1"/>
<evidence type="ECO:0000256" key="2">
    <source>
        <dbReference type="ARBA" id="ARBA00034247"/>
    </source>
</evidence>
<evidence type="ECO:0000259" key="3">
    <source>
        <dbReference type="PROSITE" id="PS50887"/>
    </source>
</evidence>
<comment type="catalytic activity">
    <reaction evidence="2">
        <text>2 GTP = 3',3'-c-di-GMP + 2 diphosphate</text>
        <dbReference type="Rhea" id="RHEA:24898"/>
        <dbReference type="ChEBI" id="CHEBI:33019"/>
        <dbReference type="ChEBI" id="CHEBI:37565"/>
        <dbReference type="ChEBI" id="CHEBI:58805"/>
        <dbReference type="EC" id="2.7.7.65"/>
    </reaction>
</comment>
<dbReference type="PANTHER" id="PTHR45138:SF9">
    <property type="entry name" value="DIGUANYLATE CYCLASE DGCM-RELATED"/>
    <property type="match status" value="1"/>
</dbReference>
<dbReference type="Gene3D" id="3.30.450.20">
    <property type="entry name" value="PAS domain"/>
    <property type="match status" value="1"/>
</dbReference>
<dbReference type="SMART" id="SM00267">
    <property type="entry name" value="GGDEF"/>
    <property type="match status" value="1"/>
</dbReference>
<gene>
    <name evidence="4" type="ORF">PGX00_07035</name>
</gene>
<feature type="domain" description="GGDEF" evidence="3">
    <location>
        <begin position="163"/>
        <end position="296"/>
    </location>
</feature>
<dbReference type="PANTHER" id="PTHR45138">
    <property type="entry name" value="REGULATORY COMPONENTS OF SENSORY TRANSDUCTION SYSTEM"/>
    <property type="match status" value="1"/>
</dbReference>
<organism evidence="4 5">
    <name type="scientific">Vibrio algarum</name>
    <dbReference type="NCBI Taxonomy" id="3020714"/>
    <lineage>
        <taxon>Bacteria</taxon>
        <taxon>Pseudomonadati</taxon>
        <taxon>Pseudomonadota</taxon>
        <taxon>Gammaproteobacteria</taxon>
        <taxon>Vibrionales</taxon>
        <taxon>Vibrionaceae</taxon>
        <taxon>Vibrio</taxon>
    </lineage>
</organism>
<dbReference type="InterPro" id="IPR000160">
    <property type="entry name" value="GGDEF_dom"/>
</dbReference>
<dbReference type="Pfam" id="PF00990">
    <property type="entry name" value="GGDEF"/>
    <property type="match status" value="1"/>
</dbReference>
<comment type="caution">
    <text evidence="4">The sequence shown here is derived from an EMBL/GenBank/DDBJ whole genome shotgun (WGS) entry which is preliminary data.</text>
</comment>
<dbReference type="RefSeq" id="WP_272133990.1">
    <property type="nucleotide sequence ID" value="NZ_JAQLOI010000001.1"/>
</dbReference>
<dbReference type="PROSITE" id="PS50887">
    <property type="entry name" value="GGDEF"/>
    <property type="match status" value="1"/>
</dbReference>
<dbReference type="EMBL" id="JAQLOI010000001">
    <property type="protein sequence ID" value="MDB1123428.1"/>
    <property type="molecule type" value="Genomic_DNA"/>
</dbReference>
<dbReference type="Gene3D" id="3.30.70.270">
    <property type="match status" value="1"/>
</dbReference>
<accession>A0ABT4YPE3</accession>
<proteinExistence type="predicted"/>
<dbReference type="InterPro" id="IPR050469">
    <property type="entry name" value="Diguanylate_Cyclase"/>
</dbReference>
<dbReference type="CDD" id="cd01949">
    <property type="entry name" value="GGDEF"/>
    <property type="match status" value="1"/>
</dbReference>